<protein>
    <submittedName>
        <fullName evidence="1">Uncharacterized protein</fullName>
    </submittedName>
</protein>
<evidence type="ECO:0000313" key="2">
    <source>
        <dbReference type="Proteomes" id="UP000002257"/>
    </source>
</evidence>
<dbReference type="OrthoDB" id="8454848at2"/>
<sequence length="197" mass="21207">MKNWLTTTKAHSMPAKAPAKAIASRAEFERKMAEFRRATGKLESCRIGFVCAKTAEHFDVEFGRASAAETFKVTAIEKRTSSASPSASMTASASALRNFDIEAFSFAGWRCPCCGNGDFVRCGCGQINCRWRPLREVGGRRLYKCEPGCGAEGPLSTMHAIDAAEAAKGGAKPKALAMTARPTLPGSKAPRLLTRIR</sequence>
<dbReference type="RefSeq" id="WP_012590981.1">
    <property type="nucleotide sequence ID" value="NC_011666.1"/>
</dbReference>
<proteinExistence type="predicted"/>
<dbReference type="KEGG" id="msl:Msil_1968"/>
<reference evidence="1 2" key="1">
    <citation type="journal article" date="2010" name="J. Bacteriol.">
        <title>Complete genome sequence of the aerobic facultative methanotroph Methylocella silvestris BL2.</title>
        <authorList>
            <person name="Chen Y."/>
            <person name="Crombie A."/>
            <person name="Rahman M.T."/>
            <person name="Dedysh S.N."/>
            <person name="Liesack W."/>
            <person name="Stott M.B."/>
            <person name="Alam M."/>
            <person name="Theisen A.R."/>
            <person name="Murrell J.C."/>
            <person name="Dunfield P.F."/>
        </authorList>
    </citation>
    <scope>NUCLEOTIDE SEQUENCE [LARGE SCALE GENOMIC DNA]</scope>
    <source>
        <strain evidence="2">DSM 15510 / CIP 108128 / LMG 27833 / NCIMB 13906 / BL2</strain>
    </source>
</reference>
<organism evidence="1 2">
    <name type="scientific">Methylocella silvestris (strain DSM 15510 / CIP 108128 / LMG 27833 / NCIMB 13906 / BL2)</name>
    <dbReference type="NCBI Taxonomy" id="395965"/>
    <lineage>
        <taxon>Bacteria</taxon>
        <taxon>Pseudomonadati</taxon>
        <taxon>Pseudomonadota</taxon>
        <taxon>Alphaproteobacteria</taxon>
        <taxon>Hyphomicrobiales</taxon>
        <taxon>Beijerinckiaceae</taxon>
        <taxon>Methylocella</taxon>
    </lineage>
</organism>
<dbReference type="AlphaFoldDB" id="B8EPQ7"/>
<keyword evidence="2" id="KW-1185">Reference proteome</keyword>
<dbReference type="HOGENOM" id="CLU_1413872_0_0_5"/>
<dbReference type="Proteomes" id="UP000002257">
    <property type="component" value="Chromosome"/>
</dbReference>
<dbReference type="eggNOG" id="ENOG5033NVH">
    <property type="taxonomic scope" value="Bacteria"/>
</dbReference>
<gene>
    <name evidence="1" type="ordered locus">Msil_1968</name>
</gene>
<name>B8EPQ7_METSB</name>
<accession>B8EPQ7</accession>
<evidence type="ECO:0000313" key="1">
    <source>
        <dbReference type="EMBL" id="ACK50911.1"/>
    </source>
</evidence>
<dbReference type="EMBL" id="CP001280">
    <property type="protein sequence ID" value="ACK50911.1"/>
    <property type="molecule type" value="Genomic_DNA"/>
</dbReference>
<dbReference type="STRING" id="395965.Msil_1968"/>